<sequence>MPPPVVLVGENVRISWSLGQWRPVLRQLSDPSTVAITVDDSPMPDTMPAMLDLLDRFGARATFFMSGCRAVLAPELIAETVARGHAIYAHGWDHVRLDRESPERLIADMDRCEALLAQFRPTPDPYLVRLPYNGGWRNPRVHRTLAHWRPGCAVVHWGPSTEDHMIPTRCHSSADVETECRRETDRLLADPRLPGGILLMHDQPINERPGAEFKPQVTVTLMRLLLEGVTERGLKAVTLPPPPPQAPWRRFILS</sequence>
<evidence type="ECO:0000256" key="3">
    <source>
        <dbReference type="ARBA" id="ARBA00020071"/>
    </source>
</evidence>
<evidence type="ECO:0000256" key="2">
    <source>
        <dbReference type="ARBA" id="ARBA00010973"/>
    </source>
</evidence>
<comment type="similarity">
    <text evidence="2">Belongs to the polysaccharide deacetylase family.</text>
</comment>
<dbReference type="EMBL" id="CAHP01000026">
    <property type="protein sequence ID" value="CCG42058.1"/>
    <property type="molecule type" value="Genomic_DNA"/>
</dbReference>
<dbReference type="AlphaFoldDB" id="H8FUM0"/>
<name>H8FUM0_MAGML</name>
<keyword evidence="6" id="KW-0326">Glycosidase</keyword>
<dbReference type="InterPro" id="IPR050248">
    <property type="entry name" value="Polysacc_deacetylase_ArnD"/>
</dbReference>
<dbReference type="SUPFAM" id="SSF88713">
    <property type="entry name" value="Glycoside hydrolase/deacetylase"/>
    <property type="match status" value="1"/>
</dbReference>
<dbReference type="Gene3D" id="3.20.20.370">
    <property type="entry name" value="Glycoside hydrolase/deacetylase"/>
    <property type="match status" value="1"/>
</dbReference>
<reference evidence="6 7" key="1">
    <citation type="journal article" date="2012" name="J. Bacteriol.">
        <title>Draft Genome Sequence of the Purple Photosynthetic Bacterium Phaeospirillum molischianum DSM120, a Particularly Versatile Bacterium.</title>
        <authorList>
            <person name="Duquesne K."/>
            <person name="Prima V."/>
            <person name="Ji B."/>
            <person name="Rouy Z."/>
            <person name="Medigue C."/>
            <person name="Talla E."/>
            <person name="Sturgis J.N."/>
        </authorList>
    </citation>
    <scope>NUCLEOTIDE SEQUENCE [LARGE SCALE GENOMIC DNA]</scope>
    <source>
        <strain evidence="7">DSM120</strain>
    </source>
</reference>
<dbReference type="Proteomes" id="UP000004169">
    <property type="component" value="Unassembled WGS sequence"/>
</dbReference>
<evidence type="ECO:0000313" key="7">
    <source>
        <dbReference type="Proteomes" id="UP000004169"/>
    </source>
</evidence>
<evidence type="ECO:0000256" key="1">
    <source>
        <dbReference type="ARBA" id="ARBA00003236"/>
    </source>
</evidence>
<evidence type="ECO:0000259" key="5">
    <source>
        <dbReference type="PROSITE" id="PS51677"/>
    </source>
</evidence>
<dbReference type="STRING" id="1150626.PHAMO_320027"/>
<keyword evidence="6" id="KW-0119">Carbohydrate metabolism</keyword>
<dbReference type="CDD" id="cd10917">
    <property type="entry name" value="CE4_NodB_like_6s_7s"/>
    <property type="match status" value="1"/>
</dbReference>
<dbReference type="eggNOG" id="COG0726">
    <property type="taxonomic scope" value="Bacteria"/>
</dbReference>
<dbReference type="GO" id="GO:0016798">
    <property type="term" value="F:hydrolase activity, acting on glycosyl bonds"/>
    <property type="evidence" value="ECO:0007669"/>
    <property type="project" value="UniProtKB-KW"/>
</dbReference>
<dbReference type="GO" id="GO:0045493">
    <property type="term" value="P:xylan catabolic process"/>
    <property type="evidence" value="ECO:0007669"/>
    <property type="project" value="UniProtKB-KW"/>
</dbReference>
<dbReference type="PANTHER" id="PTHR10587">
    <property type="entry name" value="GLYCOSYL TRANSFERASE-RELATED"/>
    <property type="match status" value="1"/>
</dbReference>
<dbReference type="GO" id="GO:0016810">
    <property type="term" value="F:hydrolase activity, acting on carbon-nitrogen (but not peptide) bonds"/>
    <property type="evidence" value="ECO:0007669"/>
    <property type="project" value="InterPro"/>
</dbReference>
<evidence type="ECO:0000256" key="4">
    <source>
        <dbReference type="ARBA" id="ARBA00032976"/>
    </source>
</evidence>
<accession>H8FUM0</accession>
<keyword evidence="6" id="KW-0858">Xylan degradation</keyword>
<dbReference type="Pfam" id="PF01522">
    <property type="entry name" value="Polysacc_deac_1"/>
    <property type="match status" value="1"/>
</dbReference>
<evidence type="ECO:0000313" key="6">
    <source>
        <dbReference type="EMBL" id="CCG42058.1"/>
    </source>
</evidence>
<dbReference type="InterPro" id="IPR002509">
    <property type="entry name" value="NODB_dom"/>
</dbReference>
<comment type="caution">
    <text evidence="6">The sequence shown here is derived from an EMBL/GenBank/DDBJ whole genome shotgun (WGS) entry which is preliminary data.</text>
</comment>
<organism evidence="6 7">
    <name type="scientific">Magnetospirillum molischianum DSM 120</name>
    <dbReference type="NCBI Taxonomy" id="1150626"/>
    <lineage>
        <taxon>Bacteria</taxon>
        <taxon>Pseudomonadati</taxon>
        <taxon>Pseudomonadota</taxon>
        <taxon>Alphaproteobacteria</taxon>
        <taxon>Rhodospirillales</taxon>
        <taxon>Rhodospirillaceae</taxon>
        <taxon>Magnetospirillum</taxon>
    </lineage>
</organism>
<comment type="function">
    <text evidence="1">Is involved in generating a small heat-stable compound (Nod), an acylated oligomer of N-acetylglucosamine, that stimulates mitosis in various plant protoplasts.</text>
</comment>
<gene>
    <name evidence="6" type="ORF">PHAMO_320027</name>
</gene>
<keyword evidence="6" id="KW-0624">Polysaccharide degradation</keyword>
<feature type="domain" description="NodB homology" evidence="5">
    <location>
        <begin position="32"/>
        <end position="237"/>
    </location>
</feature>
<protein>
    <recommendedName>
        <fullName evidence="3">Chitooligosaccharide deacetylase</fullName>
    </recommendedName>
    <alternativeName>
        <fullName evidence="4">Nodulation protein B</fullName>
    </alternativeName>
</protein>
<proteinExistence type="inferred from homology"/>
<dbReference type="PROSITE" id="PS51677">
    <property type="entry name" value="NODB"/>
    <property type="match status" value="1"/>
</dbReference>
<keyword evidence="6" id="KW-0378">Hydrolase</keyword>
<keyword evidence="7" id="KW-1185">Reference proteome</keyword>
<dbReference type="InterPro" id="IPR011330">
    <property type="entry name" value="Glyco_hydro/deAcase_b/a-brl"/>
</dbReference>